<dbReference type="Pfam" id="PF01738">
    <property type="entry name" value="DLH"/>
    <property type="match status" value="1"/>
</dbReference>
<dbReference type="Proteomes" id="UP000295468">
    <property type="component" value="Unassembled WGS sequence"/>
</dbReference>
<dbReference type="PANTHER" id="PTHR22946">
    <property type="entry name" value="DIENELACTONE HYDROLASE DOMAIN-CONTAINING PROTEIN-RELATED"/>
    <property type="match status" value="1"/>
</dbReference>
<protein>
    <submittedName>
        <fullName evidence="3">Dienelactone hydrolase</fullName>
    </submittedName>
</protein>
<dbReference type="GO" id="GO:0016787">
    <property type="term" value="F:hydrolase activity"/>
    <property type="evidence" value="ECO:0007669"/>
    <property type="project" value="UniProtKB-KW"/>
</dbReference>
<dbReference type="SUPFAM" id="SSF53474">
    <property type="entry name" value="alpha/beta-Hydrolases"/>
    <property type="match status" value="1"/>
</dbReference>
<keyword evidence="4" id="KW-1185">Reference proteome</keyword>
<evidence type="ECO:0000259" key="2">
    <source>
        <dbReference type="Pfam" id="PF01738"/>
    </source>
</evidence>
<evidence type="ECO:0000256" key="1">
    <source>
        <dbReference type="SAM" id="SignalP"/>
    </source>
</evidence>
<dbReference type="RefSeq" id="WP_133644211.1">
    <property type="nucleotide sequence ID" value="NZ_SNYI01000002.1"/>
</dbReference>
<dbReference type="AlphaFoldDB" id="A0A4R6TSE6"/>
<dbReference type="PROSITE" id="PS51257">
    <property type="entry name" value="PROKAR_LIPOPROTEIN"/>
    <property type="match status" value="1"/>
</dbReference>
<dbReference type="InterPro" id="IPR050261">
    <property type="entry name" value="FrsA_esterase"/>
</dbReference>
<feature type="signal peptide" evidence="1">
    <location>
        <begin position="1"/>
        <end position="18"/>
    </location>
</feature>
<comment type="caution">
    <text evidence="3">The sequence shown here is derived from an EMBL/GenBank/DDBJ whole genome shotgun (WGS) entry which is preliminary data.</text>
</comment>
<proteinExistence type="predicted"/>
<name>A0A4R6TSE6_9FLAO</name>
<dbReference type="EMBL" id="SNYI01000002">
    <property type="protein sequence ID" value="TDQ31380.1"/>
    <property type="molecule type" value="Genomic_DNA"/>
</dbReference>
<organism evidence="3 4">
    <name type="scientific">Zeaxanthinibacter enoshimensis</name>
    <dbReference type="NCBI Taxonomy" id="392009"/>
    <lineage>
        <taxon>Bacteria</taxon>
        <taxon>Pseudomonadati</taxon>
        <taxon>Bacteroidota</taxon>
        <taxon>Flavobacteriia</taxon>
        <taxon>Flavobacteriales</taxon>
        <taxon>Flavobacteriaceae</taxon>
        <taxon>Zeaxanthinibacter</taxon>
    </lineage>
</organism>
<dbReference type="Gene3D" id="3.40.50.1820">
    <property type="entry name" value="alpha/beta hydrolase"/>
    <property type="match status" value="1"/>
</dbReference>
<gene>
    <name evidence="3" type="ORF">CLV82_2088</name>
</gene>
<reference evidence="3 4" key="1">
    <citation type="submission" date="2019-03" db="EMBL/GenBank/DDBJ databases">
        <title>Genomic Encyclopedia of Archaeal and Bacterial Type Strains, Phase II (KMG-II): from individual species to whole genera.</title>
        <authorList>
            <person name="Goeker M."/>
        </authorList>
    </citation>
    <scope>NUCLEOTIDE SEQUENCE [LARGE SCALE GENOMIC DNA]</scope>
    <source>
        <strain evidence="3 4">DSM 18435</strain>
    </source>
</reference>
<keyword evidence="3" id="KW-0378">Hydrolase</keyword>
<dbReference type="OrthoDB" id="9771666at2"/>
<dbReference type="PANTHER" id="PTHR22946:SF0">
    <property type="entry name" value="DIENELACTONE HYDROLASE DOMAIN-CONTAINING PROTEIN"/>
    <property type="match status" value="1"/>
</dbReference>
<feature type="domain" description="Dienelactone hydrolase" evidence="2">
    <location>
        <begin position="56"/>
        <end position="277"/>
    </location>
</feature>
<sequence>MKNVVLKSCATVFLLVFAIVGCKQEKKENQPAGQTEEVNLEARTLRYSTDSTEMTGYLVYNSDIEGKRPGILVVHEWWGHNEYTRKRADMLAEEGYTAMAIDMYGDGKQAKHPDDAAKFSGMVMQNRELAEARFDAAMEILKKDPSVDPDKIAAIGYCFGGSVVLTMANAGKDLAAVAAFHSGVELPVMPNEDLKARVLVANGGADPFISKESVTRFRKAMDSIGADYTYINYEDAKHAFTSKGADSLGRKFDLPLAYDKKADQESWKALLEFLNKTFN</sequence>
<dbReference type="InterPro" id="IPR029058">
    <property type="entry name" value="AB_hydrolase_fold"/>
</dbReference>
<evidence type="ECO:0000313" key="4">
    <source>
        <dbReference type="Proteomes" id="UP000295468"/>
    </source>
</evidence>
<dbReference type="InterPro" id="IPR002925">
    <property type="entry name" value="Dienelactn_hydro"/>
</dbReference>
<evidence type="ECO:0000313" key="3">
    <source>
        <dbReference type="EMBL" id="TDQ31380.1"/>
    </source>
</evidence>
<feature type="chain" id="PRO_5020719731" evidence="1">
    <location>
        <begin position="19"/>
        <end position="279"/>
    </location>
</feature>
<keyword evidence="1" id="KW-0732">Signal</keyword>
<accession>A0A4R6TSE6</accession>